<dbReference type="PROSITE" id="PS51202">
    <property type="entry name" value="RCK_C"/>
    <property type="match status" value="1"/>
</dbReference>
<name>A0A1G8N6L2_9CLOT</name>
<feature type="domain" description="RCK C-terminal" evidence="2">
    <location>
        <begin position="136"/>
        <end position="220"/>
    </location>
</feature>
<evidence type="ECO:0000313" key="3">
    <source>
        <dbReference type="EMBL" id="SDI75832.1"/>
    </source>
</evidence>
<dbReference type="Pfam" id="PF02254">
    <property type="entry name" value="TrkA_N"/>
    <property type="match status" value="1"/>
</dbReference>
<dbReference type="AlphaFoldDB" id="A0A1G8N6L2"/>
<dbReference type="Pfam" id="PF02080">
    <property type="entry name" value="TrkA_C"/>
    <property type="match status" value="1"/>
</dbReference>
<dbReference type="GO" id="GO:0006813">
    <property type="term" value="P:potassium ion transport"/>
    <property type="evidence" value="ECO:0007669"/>
    <property type="project" value="InterPro"/>
</dbReference>
<dbReference type="InterPro" id="IPR050721">
    <property type="entry name" value="Trk_Ktr_HKT_K-transport"/>
</dbReference>
<dbReference type="InterPro" id="IPR036721">
    <property type="entry name" value="RCK_C_sf"/>
</dbReference>
<dbReference type="PANTHER" id="PTHR43833">
    <property type="entry name" value="POTASSIUM CHANNEL PROTEIN 2-RELATED-RELATED"/>
    <property type="match status" value="1"/>
</dbReference>
<dbReference type="PROSITE" id="PS51201">
    <property type="entry name" value="RCK_N"/>
    <property type="match status" value="1"/>
</dbReference>
<feature type="domain" description="RCK N-terminal" evidence="1">
    <location>
        <begin position="3"/>
        <end position="120"/>
    </location>
</feature>
<dbReference type="SUPFAM" id="SSF51735">
    <property type="entry name" value="NAD(P)-binding Rossmann-fold domains"/>
    <property type="match status" value="1"/>
</dbReference>
<sequence length="221" mass="24111">MKAKQFIVIGLGRFGQSVAKTLFQMGYDVLAVDDDETTVQEISDSVTHAVQMDATDEYSLRTLGVRNFDIAVVSIGTNIQSSIMVTLNLKEAGVKKVIAKATNEMHAKLLTKIGADRVILPEYDMGVRVAHNLVSSNILDFIELSPDYSIIEVKAPESWIGKDIKTLDVRAKYGINIMAVKSGMDINISPSATDLIKQEDILVVIGSIDDLSHIEGLVSND</sequence>
<evidence type="ECO:0000259" key="1">
    <source>
        <dbReference type="PROSITE" id="PS51201"/>
    </source>
</evidence>
<dbReference type="GO" id="GO:0008324">
    <property type="term" value="F:monoatomic cation transmembrane transporter activity"/>
    <property type="evidence" value="ECO:0007669"/>
    <property type="project" value="InterPro"/>
</dbReference>
<dbReference type="PANTHER" id="PTHR43833:SF7">
    <property type="entry name" value="KTR SYSTEM POTASSIUM UPTAKE PROTEIN C"/>
    <property type="match status" value="1"/>
</dbReference>
<dbReference type="SUPFAM" id="SSF116726">
    <property type="entry name" value="TrkA C-terminal domain-like"/>
    <property type="match status" value="1"/>
</dbReference>
<accession>A0A1G8N6L2</accession>
<dbReference type="InterPro" id="IPR036291">
    <property type="entry name" value="NAD(P)-bd_dom_sf"/>
</dbReference>
<dbReference type="InterPro" id="IPR003148">
    <property type="entry name" value="RCK_N"/>
</dbReference>
<proteinExistence type="predicted"/>
<reference evidence="3 4" key="1">
    <citation type="submission" date="2016-10" db="EMBL/GenBank/DDBJ databases">
        <authorList>
            <person name="de Groot N.N."/>
        </authorList>
    </citation>
    <scope>NUCLEOTIDE SEQUENCE [LARGE SCALE GENOMIC DNA]</scope>
    <source>
        <strain evidence="3 4">CGMCC 1.5058</strain>
    </source>
</reference>
<gene>
    <name evidence="3" type="ORF">SAMN05421804_104111</name>
</gene>
<evidence type="ECO:0000259" key="2">
    <source>
        <dbReference type="PROSITE" id="PS51202"/>
    </source>
</evidence>
<dbReference type="Gene3D" id="3.30.70.1450">
    <property type="entry name" value="Regulator of K+ conductance, C-terminal domain"/>
    <property type="match status" value="1"/>
</dbReference>
<organism evidence="3 4">
    <name type="scientific">Proteiniclasticum ruminis</name>
    <dbReference type="NCBI Taxonomy" id="398199"/>
    <lineage>
        <taxon>Bacteria</taxon>
        <taxon>Bacillati</taxon>
        <taxon>Bacillota</taxon>
        <taxon>Clostridia</taxon>
        <taxon>Eubacteriales</taxon>
        <taxon>Clostridiaceae</taxon>
        <taxon>Proteiniclasticum</taxon>
    </lineage>
</organism>
<evidence type="ECO:0000313" key="4">
    <source>
        <dbReference type="Proteomes" id="UP000183255"/>
    </source>
</evidence>
<dbReference type="Proteomes" id="UP000183255">
    <property type="component" value="Unassembled WGS sequence"/>
</dbReference>
<dbReference type="EMBL" id="FNDZ01000004">
    <property type="protein sequence ID" value="SDI75832.1"/>
    <property type="molecule type" value="Genomic_DNA"/>
</dbReference>
<dbReference type="InterPro" id="IPR006037">
    <property type="entry name" value="RCK_C"/>
</dbReference>
<dbReference type="Gene3D" id="3.40.50.720">
    <property type="entry name" value="NAD(P)-binding Rossmann-like Domain"/>
    <property type="match status" value="1"/>
</dbReference>
<dbReference type="RefSeq" id="WP_031576116.1">
    <property type="nucleotide sequence ID" value="NZ_FNDZ01000004.1"/>
</dbReference>
<protein>
    <submittedName>
        <fullName evidence="3">Trk system potassium uptake protein TrkA</fullName>
    </submittedName>
</protein>